<evidence type="ECO:0000256" key="5">
    <source>
        <dbReference type="PIRSR" id="PIRSR000097-2"/>
    </source>
</evidence>
<feature type="active site" description="Proton donor" evidence="4">
    <location>
        <position position="47"/>
    </location>
</feature>
<accession>D0LL75</accession>
<evidence type="ECO:0000256" key="1">
    <source>
        <dbReference type="ARBA" id="ARBA00007905"/>
    </source>
</evidence>
<dbReference type="GO" id="GO:1990002">
    <property type="term" value="F:methylglyoxal reductase (NADPH) (acetol producing) activity"/>
    <property type="evidence" value="ECO:0007669"/>
    <property type="project" value="TreeGrafter"/>
</dbReference>
<dbReference type="Pfam" id="PF00248">
    <property type="entry name" value="Aldo_ket_red"/>
    <property type="match status" value="1"/>
</dbReference>
<dbReference type="eggNOG" id="COG0656">
    <property type="taxonomic scope" value="Bacteria"/>
</dbReference>
<keyword evidence="2" id="KW-0521">NADP</keyword>
<reference evidence="8 9" key="1">
    <citation type="journal article" date="2010" name="Stand. Genomic Sci.">
        <title>Complete genome sequence of Haliangium ochraceum type strain (SMP-2).</title>
        <authorList>
            <consortium name="US DOE Joint Genome Institute (JGI-PGF)"/>
            <person name="Ivanova N."/>
            <person name="Daum C."/>
            <person name="Lang E."/>
            <person name="Abt B."/>
            <person name="Kopitz M."/>
            <person name="Saunders E."/>
            <person name="Lapidus A."/>
            <person name="Lucas S."/>
            <person name="Glavina Del Rio T."/>
            <person name="Nolan M."/>
            <person name="Tice H."/>
            <person name="Copeland A."/>
            <person name="Cheng J.F."/>
            <person name="Chen F."/>
            <person name="Bruce D."/>
            <person name="Goodwin L."/>
            <person name="Pitluck S."/>
            <person name="Mavromatis K."/>
            <person name="Pati A."/>
            <person name="Mikhailova N."/>
            <person name="Chen A."/>
            <person name="Palaniappan K."/>
            <person name="Land M."/>
            <person name="Hauser L."/>
            <person name="Chang Y.J."/>
            <person name="Jeffries C.D."/>
            <person name="Detter J.C."/>
            <person name="Brettin T."/>
            <person name="Rohde M."/>
            <person name="Goker M."/>
            <person name="Bristow J."/>
            <person name="Markowitz V."/>
            <person name="Eisen J.A."/>
            <person name="Hugenholtz P."/>
            <person name="Kyrpides N.C."/>
            <person name="Klenk H.P."/>
        </authorList>
    </citation>
    <scope>NUCLEOTIDE SEQUENCE [LARGE SCALE GENOMIC DNA]</scope>
    <source>
        <strain evidence="9">DSM 14365 / CIP 107738 / JCM 11303 / AJ 13395 / SMP-2</strain>
    </source>
</reference>
<dbReference type="PRINTS" id="PR00069">
    <property type="entry name" value="ALDKETRDTASE"/>
</dbReference>
<dbReference type="EMBL" id="CP001804">
    <property type="protein sequence ID" value="ACY18571.1"/>
    <property type="molecule type" value="Genomic_DNA"/>
</dbReference>
<dbReference type="STRING" id="502025.Hoch_6096"/>
<dbReference type="SUPFAM" id="SSF51430">
    <property type="entry name" value="NAD(P)-linked oxidoreductase"/>
    <property type="match status" value="1"/>
</dbReference>
<protein>
    <submittedName>
        <fullName evidence="8">Aldo/keto reductase</fullName>
    </submittedName>
</protein>
<feature type="binding site" evidence="5">
    <location>
        <position position="103"/>
    </location>
    <ligand>
        <name>substrate</name>
    </ligand>
</feature>
<keyword evidence="3" id="KW-0560">Oxidoreductase</keyword>
<dbReference type="InterPro" id="IPR023210">
    <property type="entry name" value="NADP_OxRdtase_dom"/>
</dbReference>
<proteinExistence type="inferred from homology"/>
<gene>
    <name evidence="8" type="ordered locus">Hoch_6096</name>
</gene>
<keyword evidence="9" id="KW-1185">Reference proteome</keyword>
<dbReference type="InterPro" id="IPR018170">
    <property type="entry name" value="Aldo/ket_reductase_CS"/>
</dbReference>
<dbReference type="RefSeq" id="WP_012831163.1">
    <property type="nucleotide sequence ID" value="NC_013440.1"/>
</dbReference>
<evidence type="ECO:0000256" key="4">
    <source>
        <dbReference type="PIRSR" id="PIRSR000097-1"/>
    </source>
</evidence>
<dbReference type="InterPro" id="IPR036812">
    <property type="entry name" value="NAD(P)_OxRdtase_dom_sf"/>
</dbReference>
<feature type="site" description="Lowers pKa of active site Tyr" evidence="6">
    <location>
        <position position="72"/>
    </location>
</feature>
<dbReference type="Proteomes" id="UP000001880">
    <property type="component" value="Chromosome"/>
</dbReference>
<evidence type="ECO:0000313" key="8">
    <source>
        <dbReference type="EMBL" id="ACY18571.1"/>
    </source>
</evidence>
<dbReference type="PROSITE" id="PS00062">
    <property type="entry name" value="ALDOKETO_REDUCTASE_2"/>
    <property type="match status" value="1"/>
</dbReference>
<evidence type="ECO:0000256" key="2">
    <source>
        <dbReference type="ARBA" id="ARBA00022857"/>
    </source>
</evidence>
<evidence type="ECO:0000256" key="6">
    <source>
        <dbReference type="PIRSR" id="PIRSR000097-3"/>
    </source>
</evidence>
<dbReference type="HOGENOM" id="CLU_023205_0_1_7"/>
<dbReference type="Gene3D" id="3.20.20.100">
    <property type="entry name" value="NADP-dependent oxidoreductase domain"/>
    <property type="match status" value="1"/>
</dbReference>
<dbReference type="PROSITE" id="PS00798">
    <property type="entry name" value="ALDOKETO_REDUCTASE_1"/>
    <property type="match status" value="1"/>
</dbReference>
<dbReference type="PIRSF" id="PIRSF000097">
    <property type="entry name" value="AKR"/>
    <property type="match status" value="1"/>
</dbReference>
<comment type="similarity">
    <text evidence="1">Belongs to the aldo/keto reductase family.</text>
</comment>
<dbReference type="KEGG" id="hoh:Hoch_6096"/>
<evidence type="ECO:0000259" key="7">
    <source>
        <dbReference type="Pfam" id="PF00248"/>
    </source>
</evidence>
<evidence type="ECO:0000256" key="3">
    <source>
        <dbReference type="ARBA" id="ARBA00023002"/>
    </source>
</evidence>
<organism evidence="8 9">
    <name type="scientific">Haliangium ochraceum (strain DSM 14365 / JCM 11303 / SMP-2)</name>
    <dbReference type="NCBI Taxonomy" id="502025"/>
    <lineage>
        <taxon>Bacteria</taxon>
        <taxon>Pseudomonadati</taxon>
        <taxon>Myxococcota</taxon>
        <taxon>Polyangia</taxon>
        <taxon>Haliangiales</taxon>
        <taxon>Kofleriaceae</taxon>
        <taxon>Haliangium</taxon>
    </lineage>
</organism>
<dbReference type="GO" id="GO:0051596">
    <property type="term" value="P:methylglyoxal catabolic process"/>
    <property type="evidence" value="ECO:0007669"/>
    <property type="project" value="TreeGrafter"/>
</dbReference>
<evidence type="ECO:0000313" key="9">
    <source>
        <dbReference type="Proteomes" id="UP000001880"/>
    </source>
</evidence>
<name>D0LL75_HALO1</name>
<sequence length="268" mass="30215">MQYIEVKEYRIPALGLGTWRLRDEVCERITARALELGYRAIDTAQAYDNEAEIGRAIAASGVAREDIFLTTKLWPDGLSADSTRIDASLRELGSEYVDLLLLHWPSRELELAASLEPLTRALEAGKARMIGVSNFPSELFREALTLAPLACNQVEYHPYLAQTRNLAVVRANELLLTAYCPLARGEFVRDPAIQQIAEAHGKTMAQVVLRWLLQQPRVAAIPRTTTFDHLAENFDVFDFELTQTQMREMKGLAYGKRLVNPENAPNWD</sequence>
<dbReference type="InterPro" id="IPR020471">
    <property type="entry name" value="AKR"/>
</dbReference>
<dbReference type="AlphaFoldDB" id="D0LL75"/>
<feature type="domain" description="NADP-dependent oxidoreductase" evidence="7">
    <location>
        <begin position="14"/>
        <end position="251"/>
    </location>
</feature>
<dbReference type="PANTHER" id="PTHR43827:SF3">
    <property type="entry name" value="NADP-DEPENDENT OXIDOREDUCTASE DOMAIN-CONTAINING PROTEIN"/>
    <property type="match status" value="1"/>
</dbReference>
<dbReference type="PANTHER" id="PTHR43827">
    <property type="entry name" value="2,5-DIKETO-D-GLUCONIC ACID REDUCTASE"/>
    <property type="match status" value="1"/>
</dbReference>